<dbReference type="InterPro" id="IPR033138">
    <property type="entry name" value="Cu_oxidase_CS"/>
</dbReference>
<dbReference type="SUPFAM" id="SSF49503">
    <property type="entry name" value="Cupredoxins"/>
    <property type="match status" value="1"/>
</dbReference>
<keyword evidence="1" id="KW-0479">Metal-binding</keyword>
<name>A0ABY7B8L5_9PSEU</name>
<dbReference type="RefSeq" id="WP_268758588.1">
    <property type="nucleotide sequence ID" value="NZ_CP113836.1"/>
</dbReference>
<evidence type="ECO:0000256" key="1">
    <source>
        <dbReference type="ARBA" id="ARBA00022723"/>
    </source>
</evidence>
<dbReference type="InterPro" id="IPR008972">
    <property type="entry name" value="Cupredoxin"/>
</dbReference>
<reference evidence="3" key="1">
    <citation type="submission" date="2022-11" db="EMBL/GenBank/DDBJ databases">
        <authorList>
            <person name="Mo P."/>
        </authorList>
    </citation>
    <scope>NUCLEOTIDE SEQUENCE</scope>
    <source>
        <strain evidence="3">HUAS 11-8</strain>
    </source>
</reference>
<evidence type="ECO:0000259" key="2">
    <source>
        <dbReference type="Pfam" id="PF06525"/>
    </source>
</evidence>
<protein>
    <submittedName>
        <fullName evidence="3">Sulfocyanin-like copper-binding protein</fullName>
    </submittedName>
</protein>
<dbReference type="EMBL" id="CP113836">
    <property type="protein sequence ID" value="WAL68496.1"/>
    <property type="molecule type" value="Genomic_DNA"/>
</dbReference>
<proteinExistence type="predicted"/>
<gene>
    <name evidence="3" type="ORF">ORV05_12220</name>
</gene>
<dbReference type="Gene3D" id="2.60.40.420">
    <property type="entry name" value="Cupredoxins - blue copper proteins"/>
    <property type="match status" value="1"/>
</dbReference>
<dbReference type="PROSITE" id="PS00079">
    <property type="entry name" value="MULTICOPPER_OXIDASE1"/>
    <property type="match status" value="1"/>
</dbReference>
<evidence type="ECO:0000313" key="4">
    <source>
        <dbReference type="Proteomes" id="UP001163203"/>
    </source>
</evidence>
<feature type="domain" description="Sulfocyanin-like C-terminal" evidence="2">
    <location>
        <begin position="71"/>
        <end position="181"/>
    </location>
</feature>
<evidence type="ECO:0000313" key="3">
    <source>
        <dbReference type="EMBL" id="WAL68496.1"/>
    </source>
</evidence>
<keyword evidence="4" id="KW-1185">Reference proteome</keyword>
<sequence length="184" mass="18682">MKTQRLHGGRLAVLIIAVALVLGVATTAVLAATGVFRPTPSATRCGAPVLPGQVVDVTASDSGRGMMGGSGMMRLWVRPATVRPGQVSLRVFNAGSQAHEVLVLPLAADQTAGNLPVGSDGKVDETGSLGEASNNCGAGEGDGIEPGALGWTTVTLQPGRYELLCNMPGHYAAGMYTELDVTGA</sequence>
<dbReference type="Pfam" id="PF06525">
    <property type="entry name" value="SoxE"/>
    <property type="match status" value="1"/>
</dbReference>
<dbReference type="Proteomes" id="UP001163203">
    <property type="component" value="Chromosome"/>
</dbReference>
<accession>A0ABY7B8L5</accession>
<organism evidence="3 4">
    <name type="scientific">Amycolatopsis cynarae</name>
    <dbReference type="NCBI Taxonomy" id="2995223"/>
    <lineage>
        <taxon>Bacteria</taxon>
        <taxon>Bacillati</taxon>
        <taxon>Actinomycetota</taxon>
        <taxon>Actinomycetes</taxon>
        <taxon>Pseudonocardiales</taxon>
        <taxon>Pseudonocardiaceae</taxon>
        <taxon>Amycolatopsis</taxon>
    </lineage>
</organism>
<dbReference type="InterPro" id="IPR049544">
    <property type="entry name" value="SoxE-like_C"/>
</dbReference>